<accession>A0A1V8ZZF1</accession>
<evidence type="ECO:0000313" key="1">
    <source>
        <dbReference type="EMBL" id="OQO90133.1"/>
    </source>
</evidence>
<comment type="caution">
    <text evidence="1">The sequence shown here is derived from an EMBL/GenBank/DDBJ whole genome shotgun (WGS) entry which is preliminary data.</text>
</comment>
<dbReference type="EMBL" id="MWIH01000008">
    <property type="protein sequence ID" value="OQO90133.1"/>
    <property type="molecule type" value="Genomic_DNA"/>
</dbReference>
<evidence type="ECO:0000313" key="2">
    <source>
        <dbReference type="Proteomes" id="UP000192591"/>
    </source>
</evidence>
<dbReference type="AlphaFoldDB" id="A0A1V8ZZF1"/>
<reference evidence="1 2" key="1">
    <citation type="submission" date="2017-02" db="EMBL/GenBank/DDBJ databases">
        <title>Draft genome of Saccharomonospora sp. 154.</title>
        <authorList>
            <person name="Alonso-Carmona G.S."/>
            <person name="De La Haba R."/>
            <person name="Vera-Gargallo B."/>
            <person name="Sandoval-Trujillo A.H."/>
            <person name="Ramirez-Duran N."/>
            <person name="Ventosa A."/>
        </authorList>
    </citation>
    <scope>NUCLEOTIDE SEQUENCE [LARGE SCALE GENOMIC DNA]</scope>
    <source>
        <strain evidence="1 2">LRS4.154</strain>
    </source>
</reference>
<gene>
    <name evidence="1" type="ORF">B1813_18960</name>
</gene>
<proteinExistence type="predicted"/>
<organism evidence="1 2">
    <name type="scientific">Saccharomonospora piscinae</name>
    <dbReference type="NCBI Taxonomy" id="687388"/>
    <lineage>
        <taxon>Bacteria</taxon>
        <taxon>Bacillati</taxon>
        <taxon>Actinomycetota</taxon>
        <taxon>Actinomycetes</taxon>
        <taxon>Pseudonocardiales</taxon>
        <taxon>Pseudonocardiaceae</taxon>
        <taxon>Saccharomonospora</taxon>
    </lineage>
</organism>
<protein>
    <recommendedName>
        <fullName evidence="3">Phage portal protein</fullName>
    </recommendedName>
</protein>
<sequence length="440" mass="49209">MTKELEDAQHKFELADRYYDGAQRLEQMGLAIPEHLMKFTVIANWCQIAVDAIHERLKRKGFRFPGQESGDDELWRLWTANQMQTKARLGDLDALIFSRSYNCVGTNEKNPNLPLITTESPREMITERNPRTGAVSAAAKVYEVVNGQPTRGTLYLPHTTIWLTRDDGQWQEDARDDHGLGVVPVVPKFNRRRLTVPSHRTLQGQSQMEPVIPLVDSAARSLTNAQVAQETHAVPQRGVMGAAKGDFVDANGKPLPVWEAYFGAVWALQNKDAKTFQFDASEMSNFERMINLYARLASGVSAVPAAYFGLAADDAASADAIRSRESRTNKVSELKQEDFGESDAETLRIALLFRDRRVGSDADRIETLWYDPATPTKAQHADAVVKLVQAKILPIKGAWEELGYGAEKMRRYAQFMREQSADPTLEQIARDLNSDAAGSQ</sequence>
<dbReference type="STRING" id="1962155.B1813_18960"/>
<dbReference type="Proteomes" id="UP000192591">
    <property type="component" value="Unassembled WGS sequence"/>
</dbReference>
<dbReference type="Pfam" id="PF05133">
    <property type="entry name" value="SPP1_portal"/>
    <property type="match status" value="1"/>
</dbReference>
<evidence type="ECO:0008006" key="3">
    <source>
        <dbReference type="Google" id="ProtNLM"/>
    </source>
</evidence>
<name>A0A1V8ZZF1_SACPI</name>
<keyword evidence="2" id="KW-1185">Reference proteome</keyword>
<dbReference type="InterPro" id="IPR021145">
    <property type="entry name" value="Portal_protein_SPP1_Gp6-like"/>
</dbReference>